<evidence type="ECO:0000256" key="1">
    <source>
        <dbReference type="ARBA" id="ARBA00004479"/>
    </source>
</evidence>
<dbReference type="GO" id="GO:0004672">
    <property type="term" value="F:protein kinase activity"/>
    <property type="evidence" value="ECO:0007669"/>
    <property type="project" value="InterPro"/>
</dbReference>
<dbReference type="PANTHER" id="PTHR48007">
    <property type="entry name" value="LEUCINE-RICH REPEAT RECEPTOR-LIKE PROTEIN KINASE PXC1"/>
    <property type="match status" value="1"/>
</dbReference>
<keyword evidence="9" id="KW-0325">Glycoprotein</keyword>
<evidence type="ECO:0000256" key="4">
    <source>
        <dbReference type="ARBA" id="ARBA00022692"/>
    </source>
</evidence>
<reference evidence="14" key="1">
    <citation type="submission" date="2021-01" db="UniProtKB">
        <authorList>
            <consortium name="EnsemblPlants"/>
        </authorList>
    </citation>
    <scope>IDENTIFICATION</scope>
</reference>
<dbReference type="EnsemblPlants" id="Kaladp0062s0135.1.v1.1">
    <property type="protein sequence ID" value="Kaladp0062s0135.1.v1.1"/>
    <property type="gene ID" value="Kaladp0062s0135.v1.1"/>
</dbReference>
<dbReference type="Gene3D" id="3.80.10.10">
    <property type="entry name" value="Ribonuclease Inhibitor"/>
    <property type="match status" value="2"/>
</dbReference>
<proteinExistence type="inferred from homology"/>
<dbReference type="PROSITE" id="PS50011">
    <property type="entry name" value="PROTEIN_KINASE_DOM"/>
    <property type="match status" value="1"/>
</dbReference>
<evidence type="ECO:0000313" key="14">
    <source>
        <dbReference type="EnsemblPlants" id="Kaladp0062s0135.1.v1.1"/>
    </source>
</evidence>
<dbReference type="Pfam" id="PF00069">
    <property type="entry name" value="Pkinase"/>
    <property type="match status" value="1"/>
</dbReference>
<dbReference type="PANTHER" id="PTHR48007:SF47">
    <property type="entry name" value="PROTEIN KINASE DOMAIN-CONTAINING PROTEIN"/>
    <property type="match status" value="1"/>
</dbReference>
<name>A0A7N0UDP8_KALFE</name>
<organism evidence="14 15">
    <name type="scientific">Kalanchoe fedtschenkoi</name>
    <name type="common">Lavender scallops</name>
    <name type="synonym">South American air plant</name>
    <dbReference type="NCBI Taxonomy" id="63787"/>
    <lineage>
        <taxon>Eukaryota</taxon>
        <taxon>Viridiplantae</taxon>
        <taxon>Streptophyta</taxon>
        <taxon>Embryophyta</taxon>
        <taxon>Tracheophyta</taxon>
        <taxon>Spermatophyta</taxon>
        <taxon>Magnoliopsida</taxon>
        <taxon>eudicotyledons</taxon>
        <taxon>Gunneridae</taxon>
        <taxon>Pentapetalae</taxon>
        <taxon>Saxifragales</taxon>
        <taxon>Crassulaceae</taxon>
        <taxon>Kalanchoe</taxon>
    </lineage>
</organism>
<dbReference type="Pfam" id="PF07714">
    <property type="entry name" value="PK_Tyr_Ser-Thr"/>
    <property type="match status" value="1"/>
</dbReference>
<dbReference type="Pfam" id="PF08263">
    <property type="entry name" value="LRRNT_2"/>
    <property type="match status" value="1"/>
</dbReference>
<dbReference type="AlphaFoldDB" id="A0A7N0UDP8"/>
<evidence type="ECO:0000256" key="8">
    <source>
        <dbReference type="ARBA" id="ARBA00023136"/>
    </source>
</evidence>
<dbReference type="OMA" id="PYQPPEW"/>
<feature type="signal peptide" evidence="12">
    <location>
        <begin position="1"/>
        <end position="20"/>
    </location>
</feature>
<feature type="region of interest" description="Disordered" evidence="10">
    <location>
        <begin position="326"/>
        <end position="349"/>
    </location>
</feature>
<dbReference type="FunFam" id="3.80.10.10:FF:000275">
    <property type="entry name" value="Leucine-rich repeat receptor-like protein kinase"/>
    <property type="match status" value="1"/>
</dbReference>
<dbReference type="InterPro" id="IPR046959">
    <property type="entry name" value="PRK1-6/SRF4-like"/>
</dbReference>
<dbReference type="Proteomes" id="UP000594263">
    <property type="component" value="Unplaced"/>
</dbReference>
<dbReference type="GO" id="GO:0016020">
    <property type="term" value="C:membrane"/>
    <property type="evidence" value="ECO:0007669"/>
    <property type="project" value="UniProtKB-SubCell"/>
</dbReference>
<sequence length="731" mass="77223">MRISITFIALLVNFLAPALSLTSDGVVLLSFKYAVLADPLGVLDSWNYDDASPCLWTGVSCKSGRVTSLVLPNSQLSGPVSPHLSLIQTLQEIDLSGNYFKGPLPLSILNASNLQKLSLADNSVSGEVPALIGMLPSLKLLNLSGNSLTGKLPGGFKYVEVLDISSNSLTGSVPVNFGGEELQLLDLSKNKFSGSIPPQFAASIPGNATINLAFNTLTGEIPQTLSFLNQKSEAFAGNAGLCGKPLAVPCSIPSTLSIPPELNSSSPAIAAIPRIISSDPAESGDDDGRSRRLQPMAIAGIVVGDVAGLGLLAIVIFFVHQMKNKKENNSAKPTSDPPPAATKKAPETHQITIVDNLSPSPDHRHRHSAFSLFPCLPLRPEPDTSDCTSSDADLHHPPPSPIARTGVLVTLSDDAVIEMETLLKASAYVLGASGSSIVYKAVTQGGAAFAVRRIGDGCVKKMKEFEAQVRGVAKLRHPNLVRTLGFYWGQDEKLVIYELAAHGSLASALTRKQGASTVHLNLEARLRVARGLARGLAFIHDKKQAHGNVKPSNILLDAKLEPLISDLGLDRLIASPRPDFGSMRSTASREGLLESSASCSGSSPYAAASTSSSAAVSALISASPYHAPEALRSLKVSAKWDVYSFGVVLLELLTGKALHGFELAPWAAACFTAEEEERVLRMTDVSIRSDVALREDATLACFKLGFGCANLVPGKRPTMKEAVQALEKIVG</sequence>
<dbReference type="GO" id="GO:0005524">
    <property type="term" value="F:ATP binding"/>
    <property type="evidence" value="ECO:0007669"/>
    <property type="project" value="InterPro"/>
</dbReference>
<dbReference type="Pfam" id="PF00560">
    <property type="entry name" value="LRR_1"/>
    <property type="match status" value="4"/>
</dbReference>
<dbReference type="InterPro" id="IPR011009">
    <property type="entry name" value="Kinase-like_dom_sf"/>
</dbReference>
<keyword evidence="8 11" id="KW-0472">Membrane</keyword>
<accession>A0A7N0UDP8</accession>
<keyword evidence="4 11" id="KW-0812">Transmembrane</keyword>
<evidence type="ECO:0000256" key="5">
    <source>
        <dbReference type="ARBA" id="ARBA00022729"/>
    </source>
</evidence>
<comment type="similarity">
    <text evidence="2">Belongs to the RLP family.</text>
</comment>
<dbReference type="Gene3D" id="1.10.510.10">
    <property type="entry name" value="Transferase(Phosphotransferase) domain 1"/>
    <property type="match status" value="1"/>
</dbReference>
<dbReference type="SUPFAM" id="SSF56112">
    <property type="entry name" value="Protein kinase-like (PK-like)"/>
    <property type="match status" value="1"/>
</dbReference>
<evidence type="ECO:0000259" key="13">
    <source>
        <dbReference type="PROSITE" id="PS50011"/>
    </source>
</evidence>
<keyword evidence="7 11" id="KW-1133">Transmembrane helix</keyword>
<evidence type="ECO:0000256" key="10">
    <source>
        <dbReference type="SAM" id="MobiDB-lite"/>
    </source>
</evidence>
<evidence type="ECO:0000256" key="11">
    <source>
        <dbReference type="SAM" id="Phobius"/>
    </source>
</evidence>
<feature type="transmembrane region" description="Helical" evidence="11">
    <location>
        <begin position="296"/>
        <end position="319"/>
    </location>
</feature>
<evidence type="ECO:0000256" key="3">
    <source>
        <dbReference type="ARBA" id="ARBA00022614"/>
    </source>
</evidence>
<dbReference type="InterPro" id="IPR000719">
    <property type="entry name" value="Prot_kinase_dom"/>
</dbReference>
<feature type="chain" id="PRO_5029485916" description="Protein kinase domain-containing protein" evidence="12">
    <location>
        <begin position="21"/>
        <end position="731"/>
    </location>
</feature>
<keyword evidence="6" id="KW-0677">Repeat</keyword>
<keyword evidence="3" id="KW-0433">Leucine-rich repeat</keyword>
<evidence type="ECO:0000256" key="6">
    <source>
        <dbReference type="ARBA" id="ARBA00022737"/>
    </source>
</evidence>
<dbReference type="InterPro" id="IPR001245">
    <property type="entry name" value="Ser-Thr/Tyr_kinase_cat_dom"/>
</dbReference>
<keyword evidence="15" id="KW-1185">Reference proteome</keyword>
<protein>
    <recommendedName>
        <fullName evidence="13">Protein kinase domain-containing protein</fullName>
    </recommendedName>
</protein>
<evidence type="ECO:0000313" key="15">
    <source>
        <dbReference type="Proteomes" id="UP000594263"/>
    </source>
</evidence>
<dbReference type="Gene3D" id="3.30.200.20">
    <property type="entry name" value="Phosphorylase Kinase, domain 1"/>
    <property type="match status" value="1"/>
</dbReference>
<dbReference type="SUPFAM" id="SSF52058">
    <property type="entry name" value="L domain-like"/>
    <property type="match status" value="1"/>
</dbReference>
<evidence type="ECO:0000256" key="9">
    <source>
        <dbReference type="ARBA" id="ARBA00023180"/>
    </source>
</evidence>
<dbReference type="Gramene" id="Kaladp0062s0135.1.v1.1">
    <property type="protein sequence ID" value="Kaladp0062s0135.1.v1.1"/>
    <property type="gene ID" value="Kaladp0062s0135.v1.1"/>
</dbReference>
<feature type="domain" description="Protein kinase" evidence="13">
    <location>
        <begin position="424"/>
        <end position="730"/>
    </location>
</feature>
<dbReference type="InterPro" id="IPR013210">
    <property type="entry name" value="LRR_N_plant-typ"/>
</dbReference>
<evidence type="ECO:0000256" key="2">
    <source>
        <dbReference type="ARBA" id="ARBA00009592"/>
    </source>
</evidence>
<evidence type="ECO:0000256" key="12">
    <source>
        <dbReference type="SAM" id="SignalP"/>
    </source>
</evidence>
<dbReference type="InterPro" id="IPR032675">
    <property type="entry name" value="LRR_dom_sf"/>
</dbReference>
<dbReference type="InterPro" id="IPR001611">
    <property type="entry name" value="Leu-rich_rpt"/>
</dbReference>
<keyword evidence="5 12" id="KW-0732">Signal</keyword>
<evidence type="ECO:0000256" key="7">
    <source>
        <dbReference type="ARBA" id="ARBA00022989"/>
    </source>
</evidence>
<comment type="subcellular location">
    <subcellularLocation>
        <location evidence="1">Membrane</location>
        <topology evidence="1">Single-pass type I membrane protein</topology>
    </subcellularLocation>
</comment>